<reference evidence="1 2" key="1">
    <citation type="journal article" date="2016" name="Mol. Biol. Evol.">
        <title>Comparative Genomics of Early-Diverging Mushroom-Forming Fungi Provides Insights into the Origins of Lignocellulose Decay Capabilities.</title>
        <authorList>
            <person name="Nagy L.G."/>
            <person name="Riley R."/>
            <person name="Tritt A."/>
            <person name="Adam C."/>
            <person name="Daum C."/>
            <person name="Floudas D."/>
            <person name="Sun H."/>
            <person name="Yadav J.S."/>
            <person name="Pangilinan J."/>
            <person name="Larsson K.H."/>
            <person name="Matsuura K."/>
            <person name="Barry K."/>
            <person name="Labutti K."/>
            <person name="Kuo R."/>
            <person name="Ohm R.A."/>
            <person name="Bhattacharya S.S."/>
            <person name="Shirouzu T."/>
            <person name="Yoshinaga Y."/>
            <person name="Martin F.M."/>
            <person name="Grigoriev I.V."/>
            <person name="Hibbett D.S."/>
        </authorList>
    </citation>
    <scope>NUCLEOTIDE SEQUENCE [LARGE SCALE GENOMIC DNA]</scope>
    <source>
        <strain evidence="1 2">HHB12733</strain>
    </source>
</reference>
<organism evidence="1 2">
    <name type="scientific">Calocera cornea HHB12733</name>
    <dbReference type="NCBI Taxonomy" id="1353952"/>
    <lineage>
        <taxon>Eukaryota</taxon>
        <taxon>Fungi</taxon>
        <taxon>Dikarya</taxon>
        <taxon>Basidiomycota</taxon>
        <taxon>Agaricomycotina</taxon>
        <taxon>Dacrymycetes</taxon>
        <taxon>Dacrymycetales</taxon>
        <taxon>Dacrymycetaceae</taxon>
        <taxon>Calocera</taxon>
    </lineage>
</organism>
<evidence type="ECO:0000313" key="1">
    <source>
        <dbReference type="EMBL" id="KZT57756.1"/>
    </source>
</evidence>
<accession>A0A165G911</accession>
<dbReference type="EMBL" id="KV423959">
    <property type="protein sequence ID" value="KZT57756.1"/>
    <property type="molecule type" value="Genomic_DNA"/>
</dbReference>
<dbReference type="InParanoid" id="A0A165G911"/>
<proteinExistence type="predicted"/>
<dbReference type="InterPro" id="IPR032675">
    <property type="entry name" value="LRR_dom_sf"/>
</dbReference>
<keyword evidence="2" id="KW-1185">Reference proteome</keyword>
<sequence>MQIDKKARFDAELQHASSSRADLIPGTSVMDIPELFQLVLSFLSSAADLVAMACVAKRYSDAALSLIWRTPNFQGDPLLQMAHLFPDGTCDILVDGKDTSYRISAEFFLRFDYYANFIRHIHLWKAPPERFIAGILSASRPGVWLFPHLISIHIGCDGDTLHAAGPYLTPSLKELKINHWEPENLPVVASSSRTTAILLQIFELPDLEVLDLMDTRYPDYEHNTELVDALIEMIPQLVSFSACDFTTVKRVYDALSKSRKLRSLFLDLGQEREPQLHHELDTLIKLTRQNFPALQDLSILCAGPEASRFLRQVNRELHCVDLRIEGDLVVEGLQELVQSVTNSTSSLRTFKCGSSEPADDPGERRLIDALKPLGAMTSLRHLYIAMSFTGTQMLSDADIDTLFAAWPHMQTFTLESDPGAERPVLTEDEPMGFALTLTAIQQIQHYAPSLKELHLSYVDLSHIPDIPKPVFTESFDTVEILFTRSHAHNRRAIRGFINKLWRRVTLDFEACCLMTLPHSD</sequence>
<gene>
    <name evidence="1" type="ORF">CALCODRAFT_517258</name>
</gene>
<dbReference type="SUPFAM" id="SSF52047">
    <property type="entry name" value="RNI-like"/>
    <property type="match status" value="1"/>
</dbReference>
<dbReference type="AlphaFoldDB" id="A0A165G911"/>
<dbReference type="Proteomes" id="UP000076842">
    <property type="component" value="Unassembled WGS sequence"/>
</dbReference>
<evidence type="ECO:0008006" key="3">
    <source>
        <dbReference type="Google" id="ProtNLM"/>
    </source>
</evidence>
<evidence type="ECO:0000313" key="2">
    <source>
        <dbReference type="Proteomes" id="UP000076842"/>
    </source>
</evidence>
<dbReference type="STRING" id="1353952.A0A165G911"/>
<protein>
    <recommendedName>
        <fullName evidence="3">F-box domain-containing protein</fullName>
    </recommendedName>
</protein>
<name>A0A165G911_9BASI</name>
<dbReference type="Gene3D" id="3.80.10.10">
    <property type="entry name" value="Ribonuclease Inhibitor"/>
    <property type="match status" value="1"/>
</dbReference>
<dbReference type="OrthoDB" id="2447803at2759"/>